<feature type="domain" description="Bromo" evidence="4">
    <location>
        <begin position="265"/>
        <end position="349"/>
    </location>
</feature>
<dbReference type="Gene3D" id="1.20.1270.220">
    <property type="match status" value="1"/>
</dbReference>
<evidence type="ECO:0000256" key="1">
    <source>
        <dbReference type="ARBA" id="ARBA00023117"/>
    </source>
</evidence>
<feature type="region of interest" description="Disordered" evidence="3">
    <location>
        <begin position="107"/>
        <end position="191"/>
    </location>
</feature>
<feature type="compositionally biased region" description="Low complexity" evidence="3">
    <location>
        <begin position="780"/>
        <end position="795"/>
    </location>
</feature>
<sequence length="795" mass="87266">MTGALTNGFLNGDHIVNAPDSPATPIDDSTIADIKIDVDAPAADSDLRHEPVSMKIDGIEQLRDASIVPELETPVDPASIPIAPPKGTPPPQTGDLLEEVKTAEAPAAVDGDVHMEDVPPAPATVNGDVHPSQEEVSPTATTGSATIPAVSSSTTAVDSLAASSPYSNNISPNDDDDKPPPAKRARKYSDAERASITNVSIFRPVRRFGRTDPHARYVALLKTATPPPATPSPVPVPNGPVSDLGPPTLSVAQWRFCTSTVRTLKKLKDAAPFLHPVDHVALNIPHYPTIIKHPMDFSTVDRKLASSNPTKPDPNPANPRYSNADEFVTDVRQIFFNCVTFNGPDHAITAMGKRVEAVFDKQIKHMPPPEEVKPVVVKKPSPPPPPPAAVKKPVRKPSTSVPVIRRSDSEIVGRPKREIHPPPPKDLPYADAPKKMRKTRVPKNGAIAEQLKFCDKVLKDLHKKTHYNIAHPFYEPVDWIKLDIPSYPKIIKRPMDLSTMRRKLVDGEYSSAEAFRDDFKLMIKNCYTFNPVGTPVNTAGRELERLFDEKWKNLPPLSQEMSEEEEEEEEELEDDQARIAELESQIENMNRALEGLKKSKVKEKKEKKKEKREKPPVPSTSKAAPKPSKAPAAKPGKKTGKKPVTDDDVLSFEQKKDLSDTIAKLDGAKLERVIQIIHEGVPEIRDSTEEIELEIDQLPASVLTKLYNFVIRPMRPPPAKRARTGKGTGTGGLKRKSMDEDVEAEKIRVLEERMALFEGGKPSAAASQRPPVRHEEYDQSSDSSTDGDSSGSDSE</sequence>
<dbReference type="CDD" id="cd05500">
    <property type="entry name" value="Bromo_BDF1_2_I"/>
    <property type="match status" value="1"/>
</dbReference>
<protein>
    <recommendedName>
        <fullName evidence="8">Bromodomain-containing protein</fullName>
    </recommendedName>
</protein>
<evidence type="ECO:0008006" key="8">
    <source>
        <dbReference type="Google" id="ProtNLM"/>
    </source>
</evidence>
<dbReference type="InterPro" id="IPR036427">
    <property type="entry name" value="Bromodomain-like_sf"/>
</dbReference>
<dbReference type="SUPFAM" id="SSF47370">
    <property type="entry name" value="Bromodomain"/>
    <property type="match status" value="2"/>
</dbReference>
<feature type="compositionally biased region" description="Acidic residues" evidence="3">
    <location>
        <begin position="561"/>
        <end position="574"/>
    </location>
</feature>
<dbReference type="Proteomes" id="UP001497453">
    <property type="component" value="Chromosome 1"/>
</dbReference>
<dbReference type="Gene3D" id="1.20.920.10">
    <property type="entry name" value="Bromodomain-like"/>
    <property type="match status" value="2"/>
</dbReference>
<dbReference type="Pfam" id="PF17035">
    <property type="entry name" value="BET"/>
    <property type="match status" value="1"/>
</dbReference>
<dbReference type="InterPro" id="IPR050935">
    <property type="entry name" value="Bromo_chromatin_reader"/>
</dbReference>
<dbReference type="InterPro" id="IPR043509">
    <property type="entry name" value="Bromo_Brdt_II"/>
</dbReference>
<evidence type="ECO:0000259" key="5">
    <source>
        <dbReference type="PROSITE" id="PS51525"/>
    </source>
</evidence>
<dbReference type="CDD" id="cd05498">
    <property type="entry name" value="Bromo_Brdt_II_like"/>
    <property type="match status" value="1"/>
</dbReference>
<dbReference type="PANTHER" id="PTHR22880:SF225">
    <property type="entry name" value="BROMODOMAIN-CONTAINING PROTEIN BET-1-RELATED"/>
    <property type="match status" value="1"/>
</dbReference>
<feature type="domain" description="Bromo" evidence="4">
    <location>
        <begin position="465"/>
        <end position="537"/>
    </location>
</feature>
<dbReference type="SMART" id="SM00297">
    <property type="entry name" value="BROMO"/>
    <property type="match status" value="2"/>
</dbReference>
<feature type="compositionally biased region" description="Pro residues" evidence="3">
    <location>
        <begin position="82"/>
        <end position="92"/>
    </location>
</feature>
<dbReference type="InterPro" id="IPR001487">
    <property type="entry name" value="Bromodomain"/>
</dbReference>
<feature type="region of interest" description="Disordered" evidence="3">
    <location>
        <begin position="757"/>
        <end position="795"/>
    </location>
</feature>
<feature type="compositionally biased region" description="Basic residues" evidence="3">
    <location>
        <begin position="598"/>
        <end position="611"/>
    </location>
</feature>
<feature type="region of interest" description="Disordered" evidence="3">
    <location>
        <begin position="717"/>
        <end position="740"/>
    </location>
</feature>
<feature type="region of interest" description="Disordered" evidence="3">
    <location>
        <begin position="75"/>
        <end position="95"/>
    </location>
</feature>
<feature type="compositionally biased region" description="Polar residues" evidence="3">
    <location>
        <begin position="134"/>
        <end position="157"/>
    </location>
</feature>
<feature type="compositionally biased region" description="Low complexity" evidence="3">
    <location>
        <begin position="161"/>
        <end position="172"/>
    </location>
</feature>
<evidence type="ECO:0000313" key="7">
    <source>
        <dbReference type="Proteomes" id="UP001497453"/>
    </source>
</evidence>
<feature type="compositionally biased region" description="Low complexity" evidence="3">
    <location>
        <begin position="619"/>
        <end position="634"/>
    </location>
</feature>
<dbReference type="PROSITE" id="PS50014">
    <property type="entry name" value="BROMODOMAIN_2"/>
    <property type="match status" value="2"/>
</dbReference>
<evidence type="ECO:0000256" key="3">
    <source>
        <dbReference type="SAM" id="MobiDB-lite"/>
    </source>
</evidence>
<dbReference type="InterPro" id="IPR038336">
    <property type="entry name" value="NET_sf"/>
</dbReference>
<dbReference type="PRINTS" id="PR00503">
    <property type="entry name" value="BROMODOMAIN"/>
</dbReference>
<dbReference type="Pfam" id="PF00439">
    <property type="entry name" value="Bromodomain"/>
    <property type="match status" value="2"/>
</dbReference>
<feature type="domain" description="NET" evidence="5">
    <location>
        <begin position="640"/>
        <end position="721"/>
    </location>
</feature>
<dbReference type="EMBL" id="OZ037944">
    <property type="protein sequence ID" value="CAL1696536.1"/>
    <property type="molecule type" value="Genomic_DNA"/>
</dbReference>
<dbReference type="InterPro" id="IPR027353">
    <property type="entry name" value="NET_dom"/>
</dbReference>
<gene>
    <name evidence="6" type="ORF">GFSPODELE1_LOCUS1229</name>
</gene>
<feature type="region of interest" description="Disordered" evidence="3">
    <location>
        <begin position="554"/>
        <end position="576"/>
    </location>
</feature>
<accession>A0ABP1CLJ0</accession>
<keyword evidence="1 2" id="KW-0103">Bromodomain</keyword>
<dbReference type="PANTHER" id="PTHR22880">
    <property type="entry name" value="FALZ-RELATED BROMODOMAIN-CONTAINING PROTEINS"/>
    <property type="match status" value="1"/>
</dbReference>
<keyword evidence="7" id="KW-1185">Reference proteome</keyword>
<reference evidence="7" key="1">
    <citation type="submission" date="2024-04" db="EMBL/GenBank/DDBJ databases">
        <authorList>
            <person name="Shaw F."/>
            <person name="Minotto A."/>
        </authorList>
    </citation>
    <scope>NUCLEOTIDE SEQUENCE [LARGE SCALE GENOMIC DNA]</scope>
</reference>
<evidence type="ECO:0000313" key="6">
    <source>
        <dbReference type="EMBL" id="CAL1696536.1"/>
    </source>
</evidence>
<organism evidence="6 7">
    <name type="scientific">Somion occarium</name>
    <dbReference type="NCBI Taxonomy" id="3059160"/>
    <lineage>
        <taxon>Eukaryota</taxon>
        <taxon>Fungi</taxon>
        <taxon>Dikarya</taxon>
        <taxon>Basidiomycota</taxon>
        <taxon>Agaricomycotina</taxon>
        <taxon>Agaricomycetes</taxon>
        <taxon>Polyporales</taxon>
        <taxon>Cerrenaceae</taxon>
        <taxon>Somion</taxon>
    </lineage>
</organism>
<name>A0ABP1CLJ0_9APHY</name>
<evidence type="ECO:0000256" key="2">
    <source>
        <dbReference type="PROSITE-ProRule" id="PRU00035"/>
    </source>
</evidence>
<feature type="region of interest" description="Disordered" evidence="3">
    <location>
        <begin position="591"/>
        <end position="658"/>
    </location>
</feature>
<evidence type="ECO:0000259" key="4">
    <source>
        <dbReference type="PROSITE" id="PS50014"/>
    </source>
</evidence>
<feature type="region of interest" description="Disordered" evidence="3">
    <location>
        <begin position="369"/>
        <end position="401"/>
    </location>
</feature>
<proteinExistence type="predicted"/>
<dbReference type="PROSITE" id="PS51525">
    <property type="entry name" value="NET"/>
    <property type="match status" value="1"/>
</dbReference>